<keyword evidence="4 10" id="KW-0479">Metal-binding</keyword>
<dbReference type="InterPro" id="IPR026992">
    <property type="entry name" value="DIOX_N"/>
</dbReference>
<comment type="cofactor">
    <cofactor evidence="1">
        <name>Fe(2+)</name>
        <dbReference type="ChEBI" id="CHEBI:29033"/>
    </cofactor>
</comment>
<keyword evidence="12" id="KW-0223">Dioxygenase</keyword>
<dbReference type="FunFam" id="2.60.120.330:FF:000008">
    <property type="entry name" value="Jasmonate-regulated gene 21"/>
    <property type="match status" value="1"/>
</dbReference>
<evidence type="ECO:0000256" key="5">
    <source>
        <dbReference type="ARBA" id="ARBA00022819"/>
    </source>
</evidence>
<dbReference type="GO" id="GO:1900366">
    <property type="term" value="P:negative regulation of defense response to insect"/>
    <property type="evidence" value="ECO:0007669"/>
    <property type="project" value="UniProtKB-ARBA"/>
</dbReference>
<evidence type="ECO:0000256" key="7">
    <source>
        <dbReference type="ARBA" id="ARBA00023002"/>
    </source>
</evidence>
<protein>
    <submittedName>
        <fullName evidence="12">2-oxoglutarate/Fe(II)-dependent dioxygenase</fullName>
    </submittedName>
</protein>
<evidence type="ECO:0000259" key="11">
    <source>
        <dbReference type="PROSITE" id="PS51471"/>
    </source>
</evidence>
<dbReference type="Gene3D" id="2.60.120.330">
    <property type="entry name" value="B-lactam Antibiotic, Isopenicillin N Synthase, Chain"/>
    <property type="match status" value="1"/>
</dbReference>
<dbReference type="AlphaFoldDB" id="A0AAV9C8V7"/>
<evidence type="ECO:0000256" key="3">
    <source>
        <dbReference type="ARBA" id="ARBA00008056"/>
    </source>
</evidence>
<dbReference type="InterPro" id="IPR027443">
    <property type="entry name" value="IPNS-like_sf"/>
</dbReference>
<comment type="caution">
    <text evidence="12">The sequence shown here is derived from an EMBL/GenBank/DDBJ whole genome shotgun (WGS) entry which is preliminary data.</text>
</comment>
<evidence type="ECO:0000313" key="12">
    <source>
        <dbReference type="EMBL" id="KAK1284692.1"/>
    </source>
</evidence>
<evidence type="ECO:0000256" key="2">
    <source>
        <dbReference type="ARBA" id="ARBA00001961"/>
    </source>
</evidence>
<evidence type="ECO:0000313" key="13">
    <source>
        <dbReference type="Proteomes" id="UP001180020"/>
    </source>
</evidence>
<accession>A0AAV9C8V7</accession>
<dbReference type="GO" id="GO:0120091">
    <property type="term" value="F:jasmonic acid hydrolase"/>
    <property type="evidence" value="ECO:0007669"/>
    <property type="project" value="UniProtKB-ARBA"/>
</dbReference>
<reference evidence="12" key="2">
    <citation type="submission" date="2023-06" db="EMBL/GenBank/DDBJ databases">
        <authorList>
            <person name="Ma L."/>
            <person name="Liu K.-W."/>
            <person name="Li Z."/>
            <person name="Hsiao Y.-Y."/>
            <person name="Qi Y."/>
            <person name="Fu T."/>
            <person name="Tang G."/>
            <person name="Zhang D."/>
            <person name="Sun W.-H."/>
            <person name="Liu D.-K."/>
            <person name="Li Y."/>
            <person name="Chen G.-Z."/>
            <person name="Liu X.-D."/>
            <person name="Liao X.-Y."/>
            <person name="Jiang Y.-T."/>
            <person name="Yu X."/>
            <person name="Hao Y."/>
            <person name="Huang J."/>
            <person name="Zhao X.-W."/>
            <person name="Ke S."/>
            <person name="Chen Y.-Y."/>
            <person name="Wu W.-L."/>
            <person name="Hsu J.-L."/>
            <person name="Lin Y.-F."/>
            <person name="Huang M.-D."/>
            <person name="Li C.-Y."/>
            <person name="Huang L."/>
            <person name="Wang Z.-W."/>
            <person name="Zhao X."/>
            <person name="Zhong W.-Y."/>
            <person name="Peng D.-H."/>
            <person name="Ahmad S."/>
            <person name="Lan S."/>
            <person name="Zhang J.-S."/>
            <person name="Tsai W.-C."/>
            <person name="Van De Peer Y."/>
            <person name="Liu Z.-J."/>
        </authorList>
    </citation>
    <scope>NUCLEOTIDE SEQUENCE</scope>
    <source>
        <strain evidence="12">CP</strain>
        <tissue evidence="12">Leaves</tissue>
    </source>
</reference>
<dbReference type="Pfam" id="PF03171">
    <property type="entry name" value="2OG-FeII_Oxy"/>
    <property type="match status" value="1"/>
</dbReference>
<sequence>MDCLNNWPEPVVSVQTLSSLPYVQERYIRPPSQRPTTINNNNNHTIPTIDLAGLKRGLDEETMRTIGGACREWGFFKVVNHGVDPDLMRLARGVWREFFYQPIEEKRRYANSPATYEGFGSRLGVEKGAILDWGDYFFLHVLPERLKNPHKWPKLPSSCREITEEYSKQLLKLCGFLMKVLSLNLGLGEEELQKAFGGEKDIGACLRVNYYPKCPQPELTLGLSPHSDPGGFTLLYADDHVEGLQVRKNDEWISVKPAPDSFIVNIADQIQILSNGIYKSVEHRVLVNSSQDRVSLAFFYNPKSDIPLGPFNELVTPERPALYQPMTYDEYRLSIRKKGLKGKLLGETLK</sequence>
<evidence type="ECO:0000256" key="4">
    <source>
        <dbReference type="ARBA" id="ARBA00022723"/>
    </source>
</evidence>
<dbReference type="PANTHER" id="PTHR47991">
    <property type="entry name" value="OXOGLUTARATE/IRON-DEPENDENT DIOXYGENASE"/>
    <property type="match status" value="1"/>
</dbReference>
<dbReference type="PROSITE" id="PS51471">
    <property type="entry name" value="FE2OG_OXY"/>
    <property type="match status" value="1"/>
</dbReference>
<comment type="similarity">
    <text evidence="3 10">Belongs to the iron/ascorbate-dependent oxidoreductase family.</text>
</comment>
<keyword evidence="13" id="KW-1185">Reference proteome</keyword>
<comment type="cofactor">
    <cofactor evidence="2">
        <name>L-ascorbate</name>
        <dbReference type="ChEBI" id="CHEBI:38290"/>
    </cofactor>
</comment>
<keyword evidence="7 10" id="KW-0560">Oxidoreductase</keyword>
<comment type="catalytic activity">
    <reaction evidence="9">
        <text>jasmonate + 2-oxoglutarate + O2 = (1R,2R)-12-hydroxyjasmonate + succinate + CO2</text>
        <dbReference type="Rhea" id="RHEA:67144"/>
        <dbReference type="ChEBI" id="CHEBI:15379"/>
        <dbReference type="ChEBI" id="CHEBI:16526"/>
        <dbReference type="ChEBI" id="CHEBI:16810"/>
        <dbReference type="ChEBI" id="CHEBI:30031"/>
        <dbReference type="ChEBI" id="CHEBI:58431"/>
        <dbReference type="ChEBI" id="CHEBI:132022"/>
    </reaction>
    <physiologicalReaction direction="left-to-right" evidence="9">
        <dbReference type="Rhea" id="RHEA:67145"/>
    </physiologicalReaction>
</comment>
<keyword evidence="6" id="KW-0611">Plant defense</keyword>
<evidence type="ECO:0000256" key="1">
    <source>
        <dbReference type="ARBA" id="ARBA00001954"/>
    </source>
</evidence>
<dbReference type="InterPro" id="IPR005123">
    <property type="entry name" value="Oxoglu/Fe-dep_dioxygenase_dom"/>
</dbReference>
<evidence type="ECO:0000256" key="9">
    <source>
        <dbReference type="ARBA" id="ARBA00052139"/>
    </source>
</evidence>
<feature type="domain" description="Fe2OG dioxygenase" evidence="11">
    <location>
        <begin position="201"/>
        <end position="302"/>
    </location>
</feature>
<dbReference type="InterPro" id="IPR044861">
    <property type="entry name" value="IPNS-like_FE2OG_OXY"/>
</dbReference>
<dbReference type="GO" id="GO:1900150">
    <property type="term" value="P:regulation of defense response to fungus"/>
    <property type="evidence" value="ECO:0007669"/>
    <property type="project" value="UniProtKB-ARBA"/>
</dbReference>
<dbReference type="EMBL" id="JAUJYO010000021">
    <property type="protein sequence ID" value="KAK1284692.1"/>
    <property type="molecule type" value="Genomic_DNA"/>
</dbReference>
<keyword evidence="5" id="KW-1184">Jasmonic acid signaling pathway</keyword>
<dbReference type="GO" id="GO:0051213">
    <property type="term" value="F:dioxygenase activity"/>
    <property type="evidence" value="ECO:0007669"/>
    <property type="project" value="UniProtKB-KW"/>
</dbReference>
<reference evidence="12" key="1">
    <citation type="journal article" date="2023" name="Nat. Commun.">
        <title>Diploid and tetraploid genomes of Acorus and the evolution of monocots.</title>
        <authorList>
            <person name="Ma L."/>
            <person name="Liu K.W."/>
            <person name="Li Z."/>
            <person name="Hsiao Y.Y."/>
            <person name="Qi Y."/>
            <person name="Fu T."/>
            <person name="Tang G.D."/>
            <person name="Zhang D."/>
            <person name="Sun W.H."/>
            <person name="Liu D.K."/>
            <person name="Li Y."/>
            <person name="Chen G.Z."/>
            <person name="Liu X.D."/>
            <person name="Liao X.Y."/>
            <person name="Jiang Y.T."/>
            <person name="Yu X."/>
            <person name="Hao Y."/>
            <person name="Huang J."/>
            <person name="Zhao X.W."/>
            <person name="Ke S."/>
            <person name="Chen Y.Y."/>
            <person name="Wu W.L."/>
            <person name="Hsu J.L."/>
            <person name="Lin Y.F."/>
            <person name="Huang M.D."/>
            <person name="Li C.Y."/>
            <person name="Huang L."/>
            <person name="Wang Z.W."/>
            <person name="Zhao X."/>
            <person name="Zhong W.Y."/>
            <person name="Peng D.H."/>
            <person name="Ahmad S."/>
            <person name="Lan S."/>
            <person name="Zhang J.S."/>
            <person name="Tsai W.C."/>
            <person name="Van de Peer Y."/>
            <person name="Liu Z.J."/>
        </authorList>
    </citation>
    <scope>NUCLEOTIDE SEQUENCE</scope>
    <source>
        <strain evidence="12">CP</strain>
    </source>
</reference>
<gene>
    <name evidence="12" type="primary">DIOX2</name>
    <name evidence="12" type="ORF">QJS10_CPB21g01275</name>
</gene>
<dbReference type="GO" id="GO:0046872">
    <property type="term" value="F:metal ion binding"/>
    <property type="evidence" value="ECO:0007669"/>
    <property type="project" value="UniProtKB-KW"/>
</dbReference>
<dbReference type="InterPro" id="IPR050295">
    <property type="entry name" value="Plant_2OG-oxidoreductases"/>
</dbReference>
<evidence type="ECO:0000256" key="10">
    <source>
        <dbReference type="RuleBase" id="RU003682"/>
    </source>
</evidence>
<evidence type="ECO:0000256" key="6">
    <source>
        <dbReference type="ARBA" id="ARBA00022821"/>
    </source>
</evidence>
<proteinExistence type="inferred from homology"/>
<dbReference type="Pfam" id="PF14226">
    <property type="entry name" value="DIOX_N"/>
    <property type="match status" value="1"/>
</dbReference>
<dbReference type="GO" id="GO:2000022">
    <property type="term" value="P:regulation of jasmonic acid mediated signaling pathway"/>
    <property type="evidence" value="ECO:0007669"/>
    <property type="project" value="UniProtKB-ARBA"/>
</dbReference>
<dbReference type="PRINTS" id="PR00682">
    <property type="entry name" value="IPNSYNTHASE"/>
</dbReference>
<keyword evidence="8 10" id="KW-0408">Iron</keyword>
<evidence type="ECO:0000256" key="8">
    <source>
        <dbReference type="ARBA" id="ARBA00023004"/>
    </source>
</evidence>
<dbReference type="Proteomes" id="UP001180020">
    <property type="component" value="Unassembled WGS sequence"/>
</dbReference>
<dbReference type="GO" id="GO:0006952">
    <property type="term" value="P:defense response"/>
    <property type="evidence" value="ECO:0007669"/>
    <property type="project" value="UniProtKB-KW"/>
</dbReference>
<name>A0AAV9C8V7_ACOCL</name>
<organism evidence="12 13">
    <name type="scientific">Acorus calamus</name>
    <name type="common">Sweet flag</name>
    <dbReference type="NCBI Taxonomy" id="4465"/>
    <lineage>
        <taxon>Eukaryota</taxon>
        <taxon>Viridiplantae</taxon>
        <taxon>Streptophyta</taxon>
        <taxon>Embryophyta</taxon>
        <taxon>Tracheophyta</taxon>
        <taxon>Spermatophyta</taxon>
        <taxon>Magnoliopsida</taxon>
        <taxon>Liliopsida</taxon>
        <taxon>Acoraceae</taxon>
        <taxon>Acorus</taxon>
    </lineage>
</organism>
<dbReference type="SUPFAM" id="SSF51197">
    <property type="entry name" value="Clavaminate synthase-like"/>
    <property type="match status" value="1"/>
</dbReference>